<dbReference type="RefSeq" id="WP_002636293.1">
    <property type="nucleotide sequence ID" value="NZ_CP012109.1"/>
</dbReference>
<protein>
    <submittedName>
        <fullName evidence="8">Methylmalonyl-CoA mutase</fullName>
    </submittedName>
</protein>
<evidence type="ECO:0000256" key="4">
    <source>
        <dbReference type="ARBA" id="ARBA00023235"/>
    </source>
</evidence>
<dbReference type="GO" id="GO:0031419">
    <property type="term" value="F:cobalamin binding"/>
    <property type="evidence" value="ECO:0007669"/>
    <property type="project" value="UniProtKB-KW"/>
</dbReference>
<dbReference type="InterPro" id="IPR016176">
    <property type="entry name" value="Cbl-dep_enz_cat"/>
</dbReference>
<dbReference type="STRING" id="1297742.A176_004785"/>
<evidence type="ECO:0000259" key="7">
    <source>
        <dbReference type="Pfam" id="PF01642"/>
    </source>
</evidence>
<dbReference type="Proteomes" id="UP000009026">
    <property type="component" value="Chromosome"/>
</dbReference>
<name>A0A0H4X1Y8_9BACT</name>
<keyword evidence="4" id="KW-0413">Isomerase</keyword>
<dbReference type="Gene3D" id="3.20.20.240">
    <property type="entry name" value="Methylmalonyl-CoA mutase"/>
    <property type="match status" value="1"/>
</dbReference>
<dbReference type="OrthoDB" id="9762378at2"/>
<keyword evidence="9" id="KW-1185">Reference proteome</keyword>
<evidence type="ECO:0000313" key="9">
    <source>
        <dbReference type="Proteomes" id="UP000009026"/>
    </source>
</evidence>
<feature type="domain" description="Methylmalonyl-CoA mutase alpha/beta chain catalytic" evidence="7">
    <location>
        <begin position="43"/>
        <end position="450"/>
    </location>
</feature>
<dbReference type="GO" id="GO:0005737">
    <property type="term" value="C:cytoplasm"/>
    <property type="evidence" value="ECO:0007669"/>
    <property type="project" value="TreeGrafter"/>
</dbReference>
<dbReference type="InterPro" id="IPR036724">
    <property type="entry name" value="Cobalamin-bd_sf"/>
</dbReference>
<gene>
    <name evidence="8" type="ORF">A176_004785</name>
</gene>
<dbReference type="Gene3D" id="3.40.50.280">
    <property type="entry name" value="Cobalamin-binding domain"/>
    <property type="match status" value="1"/>
</dbReference>
<keyword evidence="5" id="KW-0170">Cobalt</keyword>
<feature type="region of interest" description="Disordered" evidence="6">
    <location>
        <begin position="452"/>
        <end position="530"/>
    </location>
</feature>
<dbReference type="KEGG" id="mym:A176_004785"/>
<dbReference type="Pfam" id="PF01642">
    <property type="entry name" value="MM_CoA_mutase"/>
    <property type="match status" value="1"/>
</dbReference>
<dbReference type="PANTHER" id="PTHR48101">
    <property type="entry name" value="METHYLMALONYL-COA MUTASE, MITOCHONDRIAL-RELATED"/>
    <property type="match status" value="1"/>
</dbReference>
<evidence type="ECO:0000256" key="5">
    <source>
        <dbReference type="ARBA" id="ARBA00023285"/>
    </source>
</evidence>
<evidence type="ECO:0000256" key="6">
    <source>
        <dbReference type="SAM" id="MobiDB-lite"/>
    </source>
</evidence>
<comment type="cofactor">
    <cofactor evidence="1">
        <name>adenosylcob(III)alamin</name>
        <dbReference type="ChEBI" id="CHEBI:18408"/>
    </cofactor>
</comment>
<sequence>MAQEPLQIASEFPAPSVDDWRRLVDKDLKGKPFSVLQSQLEGGLSLQPLYTQQDAATAQPEPPGVAPYLRGTQALGLTEGGWMPCQEYSEPDVTQAANAIRTDLERGTWGVWLHLGEAHGIRAPDAAAMQRLLAHAPLDTTHVHLEPEAEPLSAANHFLRAAEQTGVARSALKGCLGVDPLGILARTGTLPRGLDATLAEAAQHVTSLRESAPGLRVLLVSTRAYADAGATSVHELAWAIATGVEYLRGLERAGVSPDVAARSIQFALSVGGQFFPEIARLRAARLLWAKAVAACGGSPEAQAMVLHARTASTTKTQRDPWVNILRATAESFAAVVGGADSISTSPFDEPLGTPDASARRLARNTQLILRDESSLNRVADPAGGSYYLEQLTQEVARAAWAELRRIESVGGMARALTDGDVARVLEETNKARDKAVRARKLPIVGVSEFPHLGEAPVSREPRPAPSSSAAAPEPSPTPSSSAAARELSPAPSSSAAARELSPAPSSSAAAREPRPMQSSSSAPPGAALPLRPMRVAEPFESLRDASDRHLAATGVRPRAFMASLGTVAEHTARSTWTANVLAAGGIAPEDVHGFKDVTDAADRFTASGAPLAVISGPDALYPEWIPALTAALKAKGARAVAVAGRPGEHEAAFRAAGVDVFLYAGADLFSLLSSLHQQLGVA</sequence>
<comment type="similarity">
    <text evidence="2">Belongs to the methylmalonyl-CoA mutase family.</text>
</comment>
<dbReference type="SUPFAM" id="SSF52242">
    <property type="entry name" value="Cobalamin (vitamin B12)-binding domain"/>
    <property type="match status" value="1"/>
</dbReference>
<dbReference type="PATRIC" id="fig|1297742.4.peg.4832"/>
<evidence type="ECO:0000313" key="8">
    <source>
        <dbReference type="EMBL" id="AKQ67873.1"/>
    </source>
</evidence>
<accession>A0A0H4X1Y8</accession>
<dbReference type="EMBL" id="CP012109">
    <property type="protein sequence ID" value="AKQ67873.1"/>
    <property type="molecule type" value="Genomic_DNA"/>
</dbReference>
<reference evidence="8 9" key="1">
    <citation type="journal article" date="2016" name="PLoS ONE">
        <title>Complete Genome Sequence and Comparative Genomics of a Novel Myxobacterium Myxococcus hansupus.</title>
        <authorList>
            <person name="Sharma G."/>
            <person name="Narwani T."/>
            <person name="Subramanian S."/>
        </authorList>
    </citation>
    <scope>NUCLEOTIDE SEQUENCE [LARGE SCALE GENOMIC DNA]</scope>
    <source>
        <strain evidence="9">mixupus</strain>
    </source>
</reference>
<feature type="compositionally biased region" description="Low complexity" evidence="6">
    <location>
        <begin position="518"/>
        <end position="530"/>
    </location>
</feature>
<dbReference type="GO" id="GO:0004494">
    <property type="term" value="F:methylmalonyl-CoA mutase activity"/>
    <property type="evidence" value="ECO:0007669"/>
    <property type="project" value="UniProtKB-EC"/>
</dbReference>
<dbReference type="InterPro" id="IPR006099">
    <property type="entry name" value="MeMalonylCoA_mutase_a/b_cat"/>
</dbReference>
<evidence type="ECO:0000256" key="3">
    <source>
        <dbReference type="ARBA" id="ARBA00022628"/>
    </source>
</evidence>
<evidence type="ECO:0000256" key="2">
    <source>
        <dbReference type="ARBA" id="ARBA00008465"/>
    </source>
</evidence>
<evidence type="ECO:0000256" key="1">
    <source>
        <dbReference type="ARBA" id="ARBA00001922"/>
    </source>
</evidence>
<organism evidence="8 9">
    <name type="scientific">Pseudomyxococcus hansupus</name>
    <dbReference type="NCBI Taxonomy" id="1297742"/>
    <lineage>
        <taxon>Bacteria</taxon>
        <taxon>Pseudomonadati</taxon>
        <taxon>Myxococcota</taxon>
        <taxon>Myxococcia</taxon>
        <taxon>Myxococcales</taxon>
        <taxon>Cystobacterineae</taxon>
        <taxon>Myxococcaceae</taxon>
        <taxon>Pseudomyxococcus</taxon>
    </lineage>
</organism>
<dbReference type="GO" id="GO:0046872">
    <property type="term" value="F:metal ion binding"/>
    <property type="evidence" value="ECO:0007669"/>
    <property type="project" value="InterPro"/>
</dbReference>
<proteinExistence type="inferred from homology"/>
<dbReference type="SUPFAM" id="SSF51703">
    <property type="entry name" value="Cobalamin (vitamin B12)-dependent enzymes"/>
    <property type="match status" value="1"/>
</dbReference>
<dbReference type="GO" id="GO:0019678">
    <property type="term" value="P:propionate metabolic process, methylmalonyl pathway"/>
    <property type="evidence" value="ECO:0007669"/>
    <property type="project" value="TreeGrafter"/>
</dbReference>
<dbReference type="AlphaFoldDB" id="A0A0H4X1Y8"/>
<keyword evidence="3" id="KW-0846">Cobalamin</keyword>
<dbReference type="PANTHER" id="PTHR48101:SF4">
    <property type="entry name" value="METHYLMALONYL-COA MUTASE, MITOCHONDRIAL"/>
    <property type="match status" value="1"/>
</dbReference>
<dbReference type="CDD" id="cd03677">
    <property type="entry name" value="MM_CoA_mutase_beta"/>
    <property type="match status" value="1"/>
</dbReference>
<feature type="compositionally biased region" description="Low complexity" evidence="6">
    <location>
        <begin position="465"/>
        <end position="510"/>
    </location>
</feature>